<dbReference type="EMBL" id="CALNXI010001095">
    <property type="protein sequence ID" value="CAH3155268.1"/>
    <property type="molecule type" value="Genomic_DNA"/>
</dbReference>
<dbReference type="Proteomes" id="UP001159427">
    <property type="component" value="Unassembled WGS sequence"/>
</dbReference>
<dbReference type="PROSITE" id="PS50850">
    <property type="entry name" value="MFS"/>
    <property type="match status" value="1"/>
</dbReference>
<dbReference type="SUPFAM" id="SSF103473">
    <property type="entry name" value="MFS general substrate transporter"/>
    <property type="match status" value="1"/>
</dbReference>
<reference evidence="7 8" key="1">
    <citation type="submission" date="2022-05" db="EMBL/GenBank/DDBJ databases">
        <authorList>
            <consortium name="Genoscope - CEA"/>
            <person name="William W."/>
        </authorList>
    </citation>
    <scope>NUCLEOTIDE SEQUENCE [LARGE SCALE GENOMIC DNA]</scope>
</reference>
<keyword evidence="8" id="KW-1185">Reference proteome</keyword>
<feature type="transmembrane region" description="Helical" evidence="5">
    <location>
        <begin position="332"/>
        <end position="353"/>
    </location>
</feature>
<proteinExistence type="predicted"/>
<dbReference type="InterPro" id="IPR005828">
    <property type="entry name" value="MFS_sugar_transport-like"/>
</dbReference>
<feature type="transmembrane region" description="Helical" evidence="5">
    <location>
        <begin position="189"/>
        <end position="211"/>
    </location>
</feature>
<keyword evidence="4 5" id="KW-0472">Membrane</keyword>
<evidence type="ECO:0000256" key="4">
    <source>
        <dbReference type="ARBA" id="ARBA00023136"/>
    </source>
</evidence>
<evidence type="ECO:0000256" key="2">
    <source>
        <dbReference type="ARBA" id="ARBA00022692"/>
    </source>
</evidence>
<evidence type="ECO:0000256" key="5">
    <source>
        <dbReference type="SAM" id="Phobius"/>
    </source>
</evidence>
<dbReference type="CDD" id="cd17317">
    <property type="entry name" value="MFS_SLC22"/>
    <property type="match status" value="1"/>
</dbReference>
<evidence type="ECO:0000313" key="7">
    <source>
        <dbReference type="EMBL" id="CAH3155268.1"/>
    </source>
</evidence>
<dbReference type="PANTHER" id="PTHR24064">
    <property type="entry name" value="SOLUTE CARRIER FAMILY 22 MEMBER"/>
    <property type="match status" value="1"/>
</dbReference>
<feature type="domain" description="Major facilitator superfamily (MFS) profile" evidence="6">
    <location>
        <begin position="20"/>
        <end position="476"/>
    </location>
</feature>
<feature type="transmembrane region" description="Helical" evidence="5">
    <location>
        <begin position="389"/>
        <end position="411"/>
    </location>
</feature>
<accession>A0ABN8Q1I5</accession>
<feature type="transmembrane region" description="Helical" evidence="5">
    <location>
        <begin position="360"/>
        <end position="383"/>
    </location>
</feature>
<feature type="transmembrane region" description="Helical" evidence="5">
    <location>
        <begin position="133"/>
        <end position="152"/>
    </location>
</feature>
<evidence type="ECO:0000313" key="8">
    <source>
        <dbReference type="Proteomes" id="UP001159427"/>
    </source>
</evidence>
<evidence type="ECO:0000256" key="1">
    <source>
        <dbReference type="ARBA" id="ARBA00004141"/>
    </source>
</evidence>
<feature type="transmembrane region" description="Helical" evidence="5">
    <location>
        <begin position="158"/>
        <end position="177"/>
    </location>
</feature>
<keyword evidence="3 5" id="KW-1133">Transmembrane helix</keyword>
<feature type="transmembrane region" description="Helical" evidence="5">
    <location>
        <begin position="301"/>
        <end position="320"/>
    </location>
</feature>
<feature type="transmembrane region" description="Helical" evidence="5">
    <location>
        <begin position="20"/>
        <end position="44"/>
    </location>
</feature>
<dbReference type="Pfam" id="PF00083">
    <property type="entry name" value="Sugar_tr"/>
    <property type="match status" value="1"/>
</dbReference>
<name>A0ABN8Q1I5_9CNID</name>
<dbReference type="InterPro" id="IPR005829">
    <property type="entry name" value="Sugar_transporter_CS"/>
</dbReference>
<comment type="subcellular location">
    <subcellularLocation>
        <location evidence="1">Membrane</location>
        <topology evidence="1">Multi-pass membrane protein</topology>
    </subcellularLocation>
</comment>
<feature type="transmembrane region" description="Helical" evidence="5">
    <location>
        <begin position="103"/>
        <end position="121"/>
    </location>
</feature>
<feature type="transmembrane region" description="Helical" evidence="5">
    <location>
        <begin position="450"/>
        <end position="469"/>
    </location>
</feature>
<feature type="transmembrane region" description="Helical" evidence="5">
    <location>
        <begin position="423"/>
        <end position="444"/>
    </location>
</feature>
<gene>
    <name evidence="7" type="ORF">PEVE_00001672</name>
</gene>
<dbReference type="InterPro" id="IPR036259">
    <property type="entry name" value="MFS_trans_sf"/>
</dbReference>
<dbReference type="PROSITE" id="PS00217">
    <property type="entry name" value="SUGAR_TRANSPORT_2"/>
    <property type="match status" value="1"/>
</dbReference>
<dbReference type="Gene3D" id="1.20.1250.20">
    <property type="entry name" value="MFS general substrate transporter like domains"/>
    <property type="match status" value="1"/>
</dbReference>
<evidence type="ECO:0000256" key="3">
    <source>
        <dbReference type="ARBA" id="ARBA00022989"/>
    </source>
</evidence>
<keyword evidence="2 5" id="KW-0812">Transmembrane</keyword>
<comment type="caution">
    <text evidence="7">The sequence shown here is derived from an EMBL/GenBank/DDBJ whole genome shotgun (WGS) entry which is preliminary data.</text>
</comment>
<evidence type="ECO:0000259" key="6">
    <source>
        <dbReference type="PROSITE" id="PS50850"/>
    </source>
</evidence>
<dbReference type="InterPro" id="IPR020846">
    <property type="entry name" value="MFS_dom"/>
</dbReference>
<sequence>MDFDCALEQVGEFGRHQKRIFLIVSLISLPLASQMLIVVFVGAVPEWKCTSPSGDTLHCKSSADPRCCDKDGSICRGGEFSTRITSIATEWNLVCGNRYKIELSQSIFVAGYMFGVLIFGILSDKYGRRRPWLFAYTVGGILGLMTGFVRTYKEYITLRFIFGALKGGGGLITYVLSTESIGPSYRGTAGIWQQAFYPFCFVVLALEAYIIREWRTLTVISILPTLMVLFISRSIPESPRWLLSQGRVKEAETIVRKIKEENGYGNGELIFLKMESKRVIAQGNNCKYGTIDLFTHKSVRVITIIMMLSWCVNSMVYYGLALNVKNLEGNLYLNFALSSLIELPSFASTQFLLSRLGRRLSLFVLLLAACFSCFLCAFLQFYGGQNVTAISITALGGRFCISASYAVLYVYSAELFPTVARNAGMAISSFSARVGGMVAPFIVLMGDHHISLPMFVFACTVLFAGIAGLKLHETQGKRMPQTFSDLEEIHSRKASTNGT</sequence>
<protein>
    <recommendedName>
        <fullName evidence="6">Major facilitator superfamily (MFS) profile domain-containing protein</fullName>
    </recommendedName>
</protein>
<organism evidence="7 8">
    <name type="scientific">Porites evermanni</name>
    <dbReference type="NCBI Taxonomy" id="104178"/>
    <lineage>
        <taxon>Eukaryota</taxon>
        <taxon>Metazoa</taxon>
        <taxon>Cnidaria</taxon>
        <taxon>Anthozoa</taxon>
        <taxon>Hexacorallia</taxon>
        <taxon>Scleractinia</taxon>
        <taxon>Fungiina</taxon>
        <taxon>Poritidae</taxon>
        <taxon>Porites</taxon>
    </lineage>
</organism>